<dbReference type="PANTHER" id="PTHR34488:SF1">
    <property type="entry name" value="SI:CH211-245H14.1-RELATED"/>
    <property type="match status" value="1"/>
</dbReference>
<name>A0A3B1IV04_ASTMX</name>
<reference evidence="2" key="1">
    <citation type="submission" date="2013-03" db="EMBL/GenBank/DDBJ databases">
        <authorList>
            <person name="Jeffery W."/>
            <person name="Warren W."/>
            <person name="Wilson R.K."/>
        </authorList>
    </citation>
    <scope>NUCLEOTIDE SEQUENCE</scope>
    <source>
        <strain evidence="2">female</strain>
    </source>
</reference>
<reference evidence="2" key="2">
    <citation type="journal article" date="2014" name="Nat. Commun.">
        <title>The cavefish genome reveals candidate genes for eye loss.</title>
        <authorList>
            <person name="McGaugh S.E."/>
            <person name="Gross J.B."/>
            <person name="Aken B."/>
            <person name="Blin M."/>
            <person name="Borowsky R."/>
            <person name="Chalopin D."/>
            <person name="Hinaux H."/>
            <person name="Jeffery W.R."/>
            <person name="Keene A."/>
            <person name="Ma L."/>
            <person name="Minx P."/>
            <person name="Murphy D."/>
            <person name="O'Quin K.E."/>
            <person name="Retaux S."/>
            <person name="Rohner N."/>
            <person name="Searle S.M."/>
            <person name="Stahl B.A."/>
            <person name="Tabin C."/>
            <person name="Volff J.N."/>
            <person name="Yoshizawa M."/>
            <person name="Warren W.C."/>
        </authorList>
    </citation>
    <scope>NUCLEOTIDE SEQUENCE [LARGE SCALE GENOMIC DNA]</scope>
    <source>
        <strain evidence="2">female</strain>
    </source>
</reference>
<reference evidence="1" key="3">
    <citation type="submission" date="2025-08" db="UniProtKB">
        <authorList>
            <consortium name="Ensembl"/>
        </authorList>
    </citation>
    <scope>IDENTIFICATION</scope>
</reference>
<dbReference type="Proteomes" id="UP000018467">
    <property type="component" value="Unassembled WGS sequence"/>
</dbReference>
<reference evidence="1" key="4">
    <citation type="submission" date="2025-09" db="UniProtKB">
        <authorList>
            <consortium name="Ensembl"/>
        </authorList>
    </citation>
    <scope>IDENTIFICATION</scope>
</reference>
<protein>
    <submittedName>
        <fullName evidence="1">Uncharacterized protein</fullName>
    </submittedName>
</protein>
<dbReference type="GeneTree" id="ENSGT00940000164220"/>
<evidence type="ECO:0000313" key="2">
    <source>
        <dbReference type="Proteomes" id="UP000018467"/>
    </source>
</evidence>
<sequence length="172" mass="19517">TDRADSPTDFIKSLSERVPGLKETSVEECDAVLVFCPVVSRAGTDISAALQKLYAYKESKPTVLVILHHTLNPELTAPDSSSSVNRVNTLTVDCLFQEDKGLLRCCRNQEALDKVTQWIKPLVLNLFRSSDHFLDVEHNRKLQLKLEDSVFWTDTTVVLKHINHDNYGFRVF</sequence>
<evidence type="ECO:0000313" key="1">
    <source>
        <dbReference type="Ensembl" id="ENSAMXP00000033400.1"/>
    </source>
</evidence>
<accession>A0A3B1IV04</accession>
<dbReference type="AlphaFoldDB" id="A0A3B1IV04"/>
<dbReference type="InParanoid" id="A0A3B1IV04"/>
<organism evidence="1 2">
    <name type="scientific">Astyanax mexicanus</name>
    <name type="common">Blind cave fish</name>
    <name type="synonym">Astyanax fasciatus mexicanus</name>
    <dbReference type="NCBI Taxonomy" id="7994"/>
    <lineage>
        <taxon>Eukaryota</taxon>
        <taxon>Metazoa</taxon>
        <taxon>Chordata</taxon>
        <taxon>Craniata</taxon>
        <taxon>Vertebrata</taxon>
        <taxon>Euteleostomi</taxon>
        <taxon>Actinopterygii</taxon>
        <taxon>Neopterygii</taxon>
        <taxon>Teleostei</taxon>
        <taxon>Ostariophysi</taxon>
        <taxon>Characiformes</taxon>
        <taxon>Characoidei</taxon>
        <taxon>Acestrorhamphidae</taxon>
        <taxon>Acestrorhamphinae</taxon>
        <taxon>Astyanax</taxon>
    </lineage>
</organism>
<keyword evidence="2" id="KW-1185">Reference proteome</keyword>
<dbReference type="Bgee" id="ENSAMXG00000043408">
    <property type="expression patterns" value="Expressed in testis and 12 other cell types or tissues"/>
</dbReference>
<dbReference type="PANTHER" id="PTHR34488">
    <property type="entry name" value="SI:CH211-245H14.1-RELATED"/>
    <property type="match status" value="1"/>
</dbReference>
<proteinExistence type="predicted"/>
<dbReference type="Ensembl" id="ENSAMXT00000038190.1">
    <property type="protein sequence ID" value="ENSAMXP00000033400.1"/>
    <property type="gene ID" value="ENSAMXG00000043408.1"/>
</dbReference>